<dbReference type="Proteomes" id="UP000246099">
    <property type="component" value="Chromosome"/>
</dbReference>
<sequence length="91" mass="10241">MVEVFKTNVNSACYAHILIYRIRQRFTEYIVNFDLEDCDRILRVKSTTGTIHPLPLIAFLQQHGCTAEVLPDECPVPHVMQAAGFVGALHG</sequence>
<dbReference type="RefSeq" id="WP_119078434.1">
    <property type="nucleotide sequence ID" value="NZ_CP029600.1"/>
</dbReference>
<keyword evidence="2" id="KW-1185">Reference proteome</keyword>
<organism evidence="1 2">
    <name type="scientific">Chitinophaga alhagiae</name>
    <dbReference type="NCBI Taxonomy" id="2203219"/>
    <lineage>
        <taxon>Bacteria</taxon>
        <taxon>Pseudomonadati</taxon>
        <taxon>Bacteroidota</taxon>
        <taxon>Chitinophagia</taxon>
        <taxon>Chitinophagales</taxon>
        <taxon>Chitinophagaceae</taxon>
        <taxon>Chitinophaga</taxon>
    </lineage>
</organism>
<evidence type="ECO:0000313" key="2">
    <source>
        <dbReference type="Proteomes" id="UP000246099"/>
    </source>
</evidence>
<accession>A0ABM6WDP9</accession>
<name>A0ABM6WDP9_9BACT</name>
<proteinExistence type="predicted"/>
<evidence type="ECO:0000313" key="1">
    <source>
        <dbReference type="EMBL" id="AWO02232.1"/>
    </source>
</evidence>
<protein>
    <submittedName>
        <fullName evidence="1">Uncharacterized protein</fullName>
    </submittedName>
</protein>
<gene>
    <name evidence="1" type="ORF">DLD77_05100</name>
</gene>
<reference evidence="1 2" key="1">
    <citation type="submission" date="2018-05" db="EMBL/GenBank/DDBJ databases">
        <title>Chitinophaga sp. nov., isolated from rhizosphere soil of Alhagi.</title>
        <authorList>
            <person name="Liu Y."/>
        </authorList>
    </citation>
    <scope>NUCLEOTIDE SEQUENCE [LARGE SCALE GENOMIC DNA]</scope>
    <source>
        <strain evidence="1 2">T22</strain>
    </source>
</reference>
<dbReference type="EMBL" id="CP029600">
    <property type="protein sequence ID" value="AWO02232.1"/>
    <property type="molecule type" value="Genomic_DNA"/>
</dbReference>